<evidence type="ECO:0000256" key="3">
    <source>
        <dbReference type="ARBA" id="ARBA00023125"/>
    </source>
</evidence>
<feature type="domain" description="Type I restriction modification DNA specificity" evidence="5">
    <location>
        <begin position="68"/>
        <end position="229"/>
    </location>
</feature>
<dbReference type="GO" id="GO:0003677">
    <property type="term" value="F:DNA binding"/>
    <property type="evidence" value="ECO:0007669"/>
    <property type="project" value="UniProtKB-KW"/>
</dbReference>
<evidence type="ECO:0000256" key="4">
    <source>
        <dbReference type="ARBA" id="ARBA00038652"/>
    </source>
</evidence>
<accession>D6S6K0</accession>
<protein>
    <submittedName>
        <fullName evidence="6">Type I restriction modification DNA specificity domain protein</fullName>
    </submittedName>
</protein>
<dbReference type="EMBL" id="ACHM02000001">
    <property type="protein sequence ID" value="EFH93704.1"/>
    <property type="molecule type" value="Genomic_DNA"/>
</dbReference>
<gene>
    <name evidence="6" type="ORF">HMPREF0391_10072</name>
</gene>
<dbReference type="RefSeq" id="WP_002834786.1">
    <property type="nucleotide sequence ID" value="NZ_CM000955.1"/>
</dbReference>
<dbReference type="InterPro" id="IPR000055">
    <property type="entry name" value="Restrct_endonuc_typeI_TRD"/>
</dbReference>
<dbReference type="eggNOG" id="COG0732">
    <property type="taxonomic scope" value="Bacteria"/>
</dbReference>
<dbReference type="PANTHER" id="PTHR43140">
    <property type="entry name" value="TYPE-1 RESTRICTION ENZYME ECOKI SPECIFICITY PROTEIN"/>
    <property type="match status" value="1"/>
</dbReference>
<evidence type="ECO:0000256" key="1">
    <source>
        <dbReference type="ARBA" id="ARBA00010923"/>
    </source>
</evidence>
<proteinExistence type="inferred from homology"/>
<dbReference type="STRING" id="525282.HMPREF0391_10072"/>
<comment type="subunit">
    <text evidence="4">The methyltransferase is composed of M and S polypeptides.</text>
</comment>
<name>D6S6K0_FINMA</name>
<feature type="domain" description="Type I restriction modification DNA specificity" evidence="5">
    <location>
        <begin position="314"/>
        <end position="482"/>
    </location>
</feature>
<dbReference type="SUPFAM" id="SSF116734">
    <property type="entry name" value="DNA methylase specificity domain"/>
    <property type="match status" value="2"/>
</dbReference>
<dbReference type="OrthoDB" id="9795776at2"/>
<comment type="similarity">
    <text evidence="1">Belongs to the type-I restriction system S methylase family.</text>
</comment>
<dbReference type="InterPro" id="IPR051212">
    <property type="entry name" value="Type-I_RE_S_subunit"/>
</dbReference>
<organism evidence="6">
    <name type="scientific">Finegoldia magna ATCC 53516</name>
    <dbReference type="NCBI Taxonomy" id="525282"/>
    <lineage>
        <taxon>Bacteria</taxon>
        <taxon>Bacillati</taxon>
        <taxon>Bacillota</taxon>
        <taxon>Tissierellia</taxon>
        <taxon>Tissierellales</taxon>
        <taxon>Peptoniphilaceae</taxon>
        <taxon>Finegoldia</taxon>
    </lineage>
</organism>
<dbReference type="InterPro" id="IPR044946">
    <property type="entry name" value="Restrct_endonuc_typeI_TRD_sf"/>
</dbReference>
<dbReference type="CDD" id="cd17246">
    <property type="entry name" value="RMtype1_S_SonII-TRD2-CR2_like"/>
    <property type="match status" value="1"/>
</dbReference>
<dbReference type="HOGENOM" id="CLU_021095_10_4_9"/>
<dbReference type="Gene3D" id="3.90.220.20">
    <property type="entry name" value="DNA methylase specificity domains"/>
    <property type="match status" value="2"/>
</dbReference>
<comment type="caution">
    <text evidence="6">The sequence shown here is derived from an EMBL/GenBank/DDBJ whole genome shotgun (WGS) entry which is preliminary data.</text>
</comment>
<dbReference type="Pfam" id="PF01420">
    <property type="entry name" value="Methylase_S"/>
    <property type="match status" value="2"/>
</dbReference>
<reference evidence="6" key="1">
    <citation type="submission" date="2010-05" db="EMBL/GenBank/DDBJ databases">
        <authorList>
            <person name="Muzny D."/>
            <person name="Qin X."/>
            <person name="Buhay C."/>
            <person name="Dugan-Rocha S."/>
            <person name="Ding Y."/>
            <person name="Chen G."/>
            <person name="Hawes A."/>
            <person name="Holder M."/>
            <person name="Jhangiani S."/>
            <person name="Johnson A."/>
            <person name="Khan Z."/>
            <person name="Li Z."/>
            <person name="Liu W."/>
            <person name="Liu X."/>
            <person name="Perez L."/>
            <person name="Shen H."/>
            <person name="Wang Q."/>
            <person name="Watt J."/>
            <person name="Xi L."/>
            <person name="Xin Y."/>
            <person name="Zhou J."/>
            <person name="Deng J."/>
            <person name="Jiang H."/>
            <person name="Liu Y."/>
            <person name="Qu J."/>
            <person name="Song X.-Z."/>
            <person name="Zhang L."/>
            <person name="Villasana D."/>
            <person name="Johnson A."/>
            <person name="Liu J."/>
            <person name="Liyanage D."/>
            <person name="Lorensuhewa L."/>
            <person name="Robinson T."/>
            <person name="Song A."/>
            <person name="Song B.-B."/>
            <person name="Dinh H."/>
            <person name="Thornton R."/>
            <person name="Coyle M."/>
            <person name="Francisco L."/>
            <person name="Jackson L."/>
            <person name="Javaid M."/>
            <person name="Korchina V."/>
            <person name="Kovar C."/>
            <person name="Mata R."/>
            <person name="Mathew T."/>
            <person name="Ngo R."/>
            <person name="Nguyen L."/>
            <person name="Nguyen N."/>
            <person name="Okwuonu G."/>
            <person name="Ongeri F."/>
            <person name="Pham C."/>
            <person name="Simmons D."/>
            <person name="Wilczek-Boney K."/>
            <person name="Hale W."/>
            <person name="Jakkamsetti A."/>
            <person name="Pham P."/>
            <person name="Ruth R."/>
            <person name="San Lucas F."/>
            <person name="Warren J."/>
            <person name="Zhang J."/>
            <person name="Zhao Z."/>
            <person name="Zhou C."/>
            <person name="Zhu D."/>
            <person name="Lee S."/>
            <person name="Bess C."/>
            <person name="Blankenburg K."/>
            <person name="Forbes L."/>
            <person name="Fu Q."/>
            <person name="Gubbala S."/>
            <person name="Hirani K."/>
            <person name="Jayaseelan J.C."/>
            <person name="Lara F."/>
            <person name="Munidasa M."/>
            <person name="Palculict T."/>
            <person name="Patil S."/>
            <person name="Pu L.-L."/>
            <person name="Saada N."/>
            <person name="Tang L."/>
            <person name="Weissenberger G."/>
            <person name="Zhu Y."/>
            <person name="Hemphill L."/>
            <person name="Shang Y."/>
            <person name="Youmans B."/>
            <person name="Ayvaz T."/>
            <person name="Ross M."/>
            <person name="Santibanez J."/>
            <person name="Aqrawi P."/>
            <person name="Gross S."/>
            <person name="Joshi V."/>
            <person name="Fowler G."/>
            <person name="Nazareth L."/>
            <person name="Reid J."/>
            <person name="Worley K."/>
            <person name="Petrosino J."/>
            <person name="Highlander S."/>
            <person name="Gibbs R."/>
        </authorList>
    </citation>
    <scope>NUCLEOTIDE SEQUENCE [LARGE SCALE GENOMIC DNA]</scope>
    <source>
        <strain evidence="6">ATCC 53516</strain>
    </source>
</reference>
<dbReference type="AlphaFoldDB" id="D6S6K0"/>
<sequence length="485" mass="56689">MTPQELKNSILQRAIEGKLVDQRPEEGTGAELFEKIQKEKKKLVEEGKIKKQKSQEEINEDEIPFDIPETWKWVRVGTIFQHNTGKALNRANREGIELEYITTSNLYWDRFELDNLKKMYFKEIELKKYGVMKGDLLVCEGGDVGRAAIWEYESSVMIQNHIHRLRAYYSICTRFFYYLFYLYKNAGLIGGKGIGIKGLSTRALGSIVFPLPPLAEQKRIVEKIEELMPLVDKYEKNWQKLEELNKKFPEDMKKSLLQEAIKGKLVEQRKEEGTGAELFEKIQKEKKKLVEEGRIKKQKALPQITEEEIPFDIPENWKWTRLNECIDVRDGTHDTPKYIAKGYPLVTSKNLKHGKIDFSNCKFISKEDHIKISKRSKVDVNDILFAMIGSIGNPVKVRDDNEFSIKNMALFKPIKNNFNMDYLFWFLYISQDNMKKIAYGAVQSFVSLKFLREYLIPLPPLAEQKRIVEKLDEMLAYCDELLKII</sequence>
<dbReference type="Proteomes" id="UP000004063">
    <property type="component" value="Chromosome"/>
</dbReference>
<evidence type="ECO:0000313" key="6">
    <source>
        <dbReference type="EMBL" id="EFH93704.1"/>
    </source>
</evidence>
<dbReference type="GO" id="GO:0009307">
    <property type="term" value="P:DNA restriction-modification system"/>
    <property type="evidence" value="ECO:0007669"/>
    <property type="project" value="UniProtKB-KW"/>
</dbReference>
<evidence type="ECO:0000259" key="5">
    <source>
        <dbReference type="Pfam" id="PF01420"/>
    </source>
</evidence>
<keyword evidence="2" id="KW-0680">Restriction system</keyword>
<evidence type="ECO:0000256" key="2">
    <source>
        <dbReference type="ARBA" id="ARBA00022747"/>
    </source>
</evidence>
<keyword evidence="3" id="KW-0238">DNA-binding</keyword>
<dbReference type="PANTHER" id="PTHR43140:SF1">
    <property type="entry name" value="TYPE I RESTRICTION ENZYME ECOKI SPECIFICITY SUBUNIT"/>
    <property type="match status" value="1"/>
</dbReference>